<comment type="similarity">
    <text evidence="6">Belongs to the methyltransferase superfamily. RNA methyltransferase RsmG family.</text>
</comment>
<keyword evidence="7" id="KW-0812">Transmembrane</keyword>
<dbReference type="Proteomes" id="UP000254263">
    <property type="component" value="Unassembled WGS sequence"/>
</dbReference>
<dbReference type="EMBL" id="UGTI01000001">
    <property type="protein sequence ID" value="SUB78582.1"/>
    <property type="molecule type" value="Genomic_DNA"/>
</dbReference>
<comment type="function">
    <text evidence="6">Specifically methylates the N7 position of a guanine in 16S rRNA.</text>
</comment>
<reference evidence="8 9" key="1">
    <citation type="submission" date="2018-06" db="EMBL/GenBank/DDBJ databases">
        <authorList>
            <consortium name="Pathogen Informatics"/>
            <person name="Doyle S."/>
        </authorList>
    </citation>
    <scope>NUCLEOTIDE SEQUENCE [LARGE SCALE GENOMIC DNA]</scope>
    <source>
        <strain evidence="8 9">NCTC13100</strain>
    </source>
</reference>
<dbReference type="HAMAP" id="MF_00074">
    <property type="entry name" value="16SrRNA_methyltr_G"/>
    <property type="match status" value="1"/>
</dbReference>
<dbReference type="NCBIfam" id="TIGR00138">
    <property type="entry name" value="rsmG_gidB"/>
    <property type="match status" value="1"/>
</dbReference>
<dbReference type="PANTHER" id="PTHR31760:SF0">
    <property type="entry name" value="S-ADENOSYL-L-METHIONINE-DEPENDENT METHYLTRANSFERASES SUPERFAMILY PROTEIN"/>
    <property type="match status" value="1"/>
</dbReference>
<organism evidence="8 9">
    <name type="scientific">Porphyromonas macacae</name>
    <dbReference type="NCBI Taxonomy" id="28115"/>
    <lineage>
        <taxon>Bacteria</taxon>
        <taxon>Pseudomonadati</taxon>
        <taxon>Bacteroidota</taxon>
        <taxon>Bacteroidia</taxon>
        <taxon>Bacteroidales</taxon>
        <taxon>Porphyromonadaceae</taxon>
        <taxon>Porphyromonas</taxon>
    </lineage>
</organism>
<keyword evidence="4 6" id="KW-0808">Transferase</keyword>
<accession>A0A379DK95</accession>
<gene>
    <name evidence="6 8" type="primary">rsmG</name>
    <name evidence="8" type="ORF">NCTC13100_01762</name>
</gene>
<evidence type="ECO:0000256" key="2">
    <source>
        <dbReference type="ARBA" id="ARBA00022552"/>
    </source>
</evidence>
<evidence type="ECO:0000256" key="7">
    <source>
        <dbReference type="SAM" id="Phobius"/>
    </source>
</evidence>
<dbReference type="InterPro" id="IPR003682">
    <property type="entry name" value="rRNA_ssu_MeTfrase_G"/>
</dbReference>
<dbReference type="EC" id="2.1.1.-" evidence="6"/>
<keyword evidence="5 6" id="KW-0949">S-adenosyl-L-methionine</keyword>
<feature type="binding site" evidence="6">
    <location>
        <position position="157"/>
    </location>
    <ligand>
        <name>S-adenosyl-L-methionine</name>
        <dbReference type="ChEBI" id="CHEBI:59789"/>
    </ligand>
</feature>
<evidence type="ECO:0000256" key="5">
    <source>
        <dbReference type="ARBA" id="ARBA00022691"/>
    </source>
</evidence>
<dbReference type="GO" id="GO:0005829">
    <property type="term" value="C:cytosol"/>
    <property type="evidence" value="ECO:0007669"/>
    <property type="project" value="TreeGrafter"/>
</dbReference>
<keyword evidence="1 6" id="KW-0963">Cytoplasm</keyword>
<keyword evidence="7" id="KW-0472">Membrane</keyword>
<dbReference type="PIRSF" id="PIRSF003078">
    <property type="entry name" value="GidB"/>
    <property type="match status" value="1"/>
</dbReference>
<dbReference type="Pfam" id="PF02527">
    <property type="entry name" value="GidB"/>
    <property type="match status" value="1"/>
</dbReference>
<dbReference type="GO" id="GO:0070043">
    <property type="term" value="F:rRNA (guanine-N7-)-methyltransferase activity"/>
    <property type="evidence" value="ECO:0007669"/>
    <property type="project" value="UniProtKB-UniRule"/>
</dbReference>
<evidence type="ECO:0000313" key="8">
    <source>
        <dbReference type="EMBL" id="SUB78582.1"/>
    </source>
</evidence>
<proteinExistence type="inferred from homology"/>
<dbReference type="InterPro" id="IPR029063">
    <property type="entry name" value="SAM-dependent_MTases_sf"/>
</dbReference>
<dbReference type="AlphaFoldDB" id="A0A379DK95"/>
<feature type="binding site" evidence="6">
    <location>
        <position position="98"/>
    </location>
    <ligand>
        <name>S-adenosyl-L-methionine</name>
        <dbReference type="ChEBI" id="CHEBI:59789"/>
    </ligand>
</feature>
<evidence type="ECO:0000256" key="3">
    <source>
        <dbReference type="ARBA" id="ARBA00022603"/>
    </source>
</evidence>
<comment type="subcellular location">
    <subcellularLocation>
        <location evidence="6">Cytoplasm</location>
    </subcellularLocation>
</comment>
<keyword evidence="3 6" id="KW-0489">Methyltransferase</keyword>
<dbReference type="Gene3D" id="3.40.50.150">
    <property type="entry name" value="Vaccinia Virus protein VP39"/>
    <property type="match status" value="1"/>
</dbReference>
<evidence type="ECO:0000256" key="1">
    <source>
        <dbReference type="ARBA" id="ARBA00022490"/>
    </source>
</evidence>
<feature type="binding site" evidence="6">
    <location>
        <position position="93"/>
    </location>
    <ligand>
        <name>S-adenosyl-L-methionine</name>
        <dbReference type="ChEBI" id="CHEBI:59789"/>
    </ligand>
</feature>
<dbReference type="SUPFAM" id="SSF53335">
    <property type="entry name" value="S-adenosyl-L-methionine-dependent methyltransferases"/>
    <property type="match status" value="1"/>
</dbReference>
<feature type="transmembrane region" description="Helical" evidence="7">
    <location>
        <begin position="7"/>
        <end position="26"/>
    </location>
</feature>
<protein>
    <recommendedName>
        <fullName evidence="6">Ribosomal RNA small subunit methyltransferase G</fullName>
        <ecNumber evidence="6">2.1.1.-</ecNumber>
    </recommendedName>
    <alternativeName>
        <fullName evidence="6">16S rRNA 7-methylguanosine methyltransferase</fullName>
        <shortName evidence="6">16S rRNA m7G methyltransferase</shortName>
    </alternativeName>
</protein>
<dbReference type="PANTHER" id="PTHR31760">
    <property type="entry name" value="S-ADENOSYL-L-METHIONINE-DEPENDENT METHYLTRANSFERASES SUPERFAMILY PROTEIN"/>
    <property type="match status" value="1"/>
</dbReference>
<evidence type="ECO:0000313" key="9">
    <source>
        <dbReference type="Proteomes" id="UP000254263"/>
    </source>
</evidence>
<keyword evidence="7" id="KW-1133">Transmembrane helix</keyword>
<name>A0A379DK95_9PORP</name>
<dbReference type="CDD" id="cd02440">
    <property type="entry name" value="AdoMet_MTases"/>
    <property type="match status" value="1"/>
</dbReference>
<evidence type="ECO:0000256" key="6">
    <source>
        <dbReference type="HAMAP-Rule" id="MF_00074"/>
    </source>
</evidence>
<keyword evidence="2 6" id="KW-0698">rRNA processing</keyword>
<sequence length="228" mass="25823">MRLCRPYYLLTLLPISIFDSCIMTLIEKYFPNLDDLQKQRFAQLQDLYTLWNSRINVISRKDIDELECHHVLHSLGITRMINFKPGTSILDFGTGGGFPGIPLAILFPGCRFTLVDSTGKKVRVAGEVASELGLTNVETVHARGEEIKSKYEFVVSRAVTNLPDLVKFVKHLIAKESKNALPNGLVCLKGGDVQAEIRTFRKSVIVEDLYPVFEEEFFKTKKVIYLPL</sequence>
<evidence type="ECO:0000256" key="4">
    <source>
        <dbReference type="ARBA" id="ARBA00022679"/>
    </source>
</evidence>
<feature type="binding site" evidence="6">
    <location>
        <begin position="116"/>
        <end position="118"/>
    </location>
    <ligand>
        <name>S-adenosyl-L-methionine</name>
        <dbReference type="ChEBI" id="CHEBI:59789"/>
    </ligand>
</feature>
<feature type="binding site" evidence="6">
    <location>
        <begin position="144"/>
        <end position="145"/>
    </location>
    <ligand>
        <name>S-adenosyl-L-methionine</name>
        <dbReference type="ChEBI" id="CHEBI:59789"/>
    </ligand>
</feature>